<keyword evidence="2" id="KW-0472">Membrane</keyword>
<evidence type="ECO:0000259" key="7">
    <source>
        <dbReference type="Pfam" id="PF24527"/>
    </source>
</evidence>
<feature type="region of interest" description="Disordered" evidence="1">
    <location>
        <begin position="1"/>
        <end position="31"/>
    </location>
</feature>
<feature type="domain" description="Nucleoporin POM152 ninth Ig-like" evidence="7">
    <location>
        <begin position="1113"/>
        <end position="1185"/>
    </location>
</feature>
<keyword evidence="2" id="KW-1133">Transmembrane helix</keyword>
<evidence type="ECO:0000259" key="4">
    <source>
        <dbReference type="Pfam" id="PF24097"/>
    </source>
</evidence>
<protein>
    <submittedName>
        <fullName evidence="8">Nucleoporin Pom152p</fullName>
    </submittedName>
</protein>
<evidence type="ECO:0000313" key="8">
    <source>
        <dbReference type="EMBL" id="CAK7895606.1"/>
    </source>
</evidence>
<sequence>MDHPHRQLRSRKVRSRSGVEGSKSRTEPVDEHSIDEPLIDPSIVDLATQRRFAVLFFIIIQCWKIYDVISLKTGANKSMAGGILPLNGYTFFFKYAVAEGAYLGILSFMNIPYLMFSPWKSLFFTVILNMYTLVLASDTTLPILSGILLPVLNSVYKRKELTIVGDAVNSQNVVDMNAHFKGRYTIQFLPDSSAKFNPFQFENLCLDSTQKSEQIYMPIEFNTTNSIGFLQIEHLNELNEARYINFTYQDLSKLQNQDYSHLEQYPNHESIDVRVFYIEVPINEPGAYKIKSVKDVKGINIRSYKSTVLISYCPNVKYIHDYEHDNTRTCIGKHSGTFDIKNSNLKFPMINSFGVTPLTVKINTRLNGKKHYDFAVEVGDGNSTSRNIGDLSWLKSNEFSQDAITAEVISNPNLISSKTVGILEFQISEIVDSLGHVMRFNPTSRNKDIFHSIELHREPTISLNVANPDELLLINGTKTLLITPIASDFGPSDFPLTIVLNSNQDNEPLLSQNVSRTFEDFSSLKAGIQVDKPGTYTLLSGKSKHCPCEVDEKKNQAIIEVASLPSVDINAEPIVDKCVGMTGYNFTFDFSGKPPFQLEYQVFQEQSNGLLKPLHNNHGQTKRYLKSFDPQYEFVYKPPGEGTYLVVFKSLKDMNYNVKPILLDEKKHTYSTYFKQRSSAWFGSKLKLVKTCLNEGTTIPLNFKGNPPFSFEYSIIDTTSNKKVVNEKVANVENDTYEIKTPLFSKGGDYSVVVSDLKDTLSCDVDFNYNDIITIRTRSDIPKISFGDNFKNKHIKIVEGDSLRIPLNLKSSTGISDNDSLGYSITSLTNKSIVQNHVLRDTERFHVQEEGVYELSSFKSGGCPGKISESKEVVHVSYHTKPSLHLDSRESNVSSKIDSSLHLKPVCENCANGIVLRLLGAPPFVVDYEVTLPSGKVESRTIAVESEELSIDLPTDRAGRYKHNFKAVYDQHYTREKIARLRSKGRAQPASIASITYDVHPLPNVLFDSKDKFFQICESSIDPTKPIANIPINFVGQYPFNIVLSMMHETTGKVDTIRIDDVSELSLKLNDLYESMTVGNHILTIDEVIDGNGCKRNDFSELNNFVVAITEVPNITKRSLQSHYCVGDHISYNMSGSPPFTVYYDFNDRHQKAESAQVFQRLASKPGNLSIVALSDSSMNRCLVNFTDSAIFEDLQIQIYDLPSVEINQGDFIVQDIHEGDQVEMVFSLEGVPPFTLTYVRWIEVIDPKTKKEKGFKIVEKKTVEGIWEHEYVVHASLEGTYEAVELRDAYCVARRYEEEYE</sequence>
<dbReference type="Pfam" id="PF24312">
    <property type="entry name" value="Ig-like_POM152"/>
    <property type="match status" value="1"/>
</dbReference>
<accession>A0ABP0E851</accession>
<feature type="domain" description="Nucleoporin POM152 first Ig-like" evidence="6">
    <location>
        <begin position="193"/>
        <end position="310"/>
    </location>
</feature>
<feature type="transmembrane region" description="Helical" evidence="2">
    <location>
        <begin position="52"/>
        <end position="71"/>
    </location>
</feature>
<feature type="domain" description="Nucleoporin POM152 immunoglobulin-like" evidence="3">
    <location>
        <begin position="902"/>
        <end position="980"/>
    </location>
</feature>
<evidence type="ECO:0000259" key="3">
    <source>
        <dbReference type="Pfam" id="PF23664"/>
    </source>
</evidence>
<name>A0ABP0E851_9ASCO</name>
<dbReference type="Pfam" id="PF24519">
    <property type="entry name" value="Ig-like_Pom152_1"/>
    <property type="match status" value="1"/>
</dbReference>
<dbReference type="PANTHER" id="PTHR28206">
    <property type="entry name" value="NUCLEOPORIN POM152"/>
    <property type="match status" value="1"/>
</dbReference>
<dbReference type="Pfam" id="PF24527">
    <property type="entry name" value="Ig-like_Pom152_9"/>
    <property type="match status" value="1"/>
</dbReference>
<feature type="compositionally biased region" description="Basic residues" evidence="1">
    <location>
        <begin position="1"/>
        <end position="15"/>
    </location>
</feature>
<reference evidence="8 9" key="1">
    <citation type="submission" date="2024-01" db="EMBL/GenBank/DDBJ databases">
        <authorList>
            <consortium name="Genoscope - CEA"/>
            <person name="William W."/>
        </authorList>
    </citation>
    <scope>NUCLEOTIDE SEQUENCE [LARGE SCALE GENOMIC DNA]</scope>
    <source>
        <strain evidence="8 9">29B2s-10</strain>
    </source>
</reference>
<evidence type="ECO:0000313" key="9">
    <source>
        <dbReference type="Proteomes" id="UP001497600"/>
    </source>
</evidence>
<feature type="transmembrane region" description="Helical" evidence="2">
    <location>
        <begin position="91"/>
        <end position="116"/>
    </location>
</feature>
<feature type="transmembrane region" description="Helical" evidence="2">
    <location>
        <begin position="128"/>
        <end position="152"/>
    </location>
</feature>
<dbReference type="InterPro" id="IPR056542">
    <property type="entry name" value="Ig-like_POM152_1st"/>
</dbReference>
<dbReference type="InterPro" id="IPR037701">
    <property type="entry name" value="Pom152"/>
</dbReference>
<proteinExistence type="predicted"/>
<dbReference type="Pfam" id="PF24097">
    <property type="entry name" value="TMD_POM152"/>
    <property type="match status" value="1"/>
</dbReference>
<keyword evidence="9" id="KW-1185">Reference proteome</keyword>
<dbReference type="Pfam" id="PF23664">
    <property type="entry name" value="Ig_Pom152"/>
    <property type="match status" value="2"/>
</dbReference>
<feature type="domain" description="Nucleoporin POM152 Ig-like" evidence="5">
    <location>
        <begin position="782"/>
        <end position="871"/>
    </location>
</feature>
<dbReference type="InterPro" id="IPR056541">
    <property type="entry name" value="Ig-like_POM152"/>
</dbReference>
<gene>
    <name evidence="8" type="primary">POM152</name>
    <name evidence="8" type="ORF">CAAN4_B01112</name>
</gene>
<dbReference type="Proteomes" id="UP001497600">
    <property type="component" value="Chromosome B"/>
</dbReference>
<dbReference type="InterPro" id="IPR056543">
    <property type="entry name" value="Ig-like_POM152_9th"/>
</dbReference>
<feature type="domain" description="Nucleoporin POM152 immunoglobulin-like" evidence="3">
    <location>
        <begin position="563"/>
        <end position="676"/>
    </location>
</feature>
<feature type="domain" description="Nucleoporin POM152 N-terminal transmembrane" evidence="4">
    <location>
        <begin position="45"/>
        <end position="138"/>
    </location>
</feature>
<evidence type="ECO:0000256" key="1">
    <source>
        <dbReference type="SAM" id="MobiDB-lite"/>
    </source>
</evidence>
<organism evidence="8 9">
    <name type="scientific">[Candida] anglica</name>
    <dbReference type="NCBI Taxonomy" id="148631"/>
    <lineage>
        <taxon>Eukaryota</taxon>
        <taxon>Fungi</taxon>
        <taxon>Dikarya</taxon>
        <taxon>Ascomycota</taxon>
        <taxon>Saccharomycotina</taxon>
        <taxon>Pichiomycetes</taxon>
        <taxon>Debaryomycetaceae</taxon>
        <taxon>Kurtzmaniella</taxon>
    </lineage>
</organism>
<evidence type="ECO:0000259" key="6">
    <source>
        <dbReference type="Pfam" id="PF24519"/>
    </source>
</evidence>
<evidence type="ECO:0000259" key="5">
    <source>
        <dbReference type="Pfam" id="PF24312"/>
    </source>
</evidence>
<dbReference type="InterPro" id="IPR056544">
    <property type="entry name" value="Ig_POM152"/>
</dbReference>
<dbReference type="InterPro" id="IPR056540">
    <property type="entry name" value="TMD_POM152"/>
</dbReference>
<dbReference type="PANTHER" id="PTHR28206:SF1">
    <property type="entry name" value="NUCLEOPORIN POM152"/>
    <property type="match status" value="1"/>
</dbReference>
<keyword evidence="2" id="KW-0812">Transmembrane</keyword>
<feature type="compositionally biased region" description="Basic and acidic residues" evidence="1">
    <location>
        <begin position="22"/>
        <end position="31"/>
    </location>
</feature>
<evidence type="ECO:0000256" key="2">
    <source>
        <dbReference type="SAM" id="Phobius"/>
    </source>
</evidence>
<dbReference type="EMBL" id="OZ004254">
    <property type="protein sequence ID" value="CAK7895606.1"/>
    <property type="molecule type" value="Genomic_DNA"/>
</dbReference>